<dbReference type="InterPro" id="IPR013783">
    <property type="entry name" value="Ig-like_fold"/>
</dbReference>
<keyword evidence="1" id="KW-0812">Transmembrane</keyword>
<evidence type="ECO:0000313" key="3">
    <source>
        <dbReference type="Proteomes" id="UP000229756"/>
    </source>
</evidence>
<organism evidence="2 3">
    <name type="scientific">candidate division WWE3 bacterium CG_4_9_14_0_2_um_filter_35_11</name>
    <dbReference type="NCBI Taxonomy" id="1975077"/>
    <lineage>
        <taxon>Bacteria</taxon>
        <taxon>Katanobacteria</taxon>
    </lineage>
</organism>
<dbReference type="EMBL" id="PFSJ01000008">
    <property type="protein sequence ID" value="PJC23883.1"/>
    <property type="molecule type" value="Genomic_DNA"/>
</dbReference>
<dbReference type="AlphaFoldDB" id="A0A2M8EMB9"/>
<feature type="transmembrane region" description="Helical" evidence="1">
    <location>
        <begin position="31"/>
        <end position="52"/>
    </location>
</feature>
<reference evidence="3" key="1">
    <citation type="submission" date="2017-09" db="EMBL/GenBank/DDBJ databases">
        <title>Depth-based differentiation of microbial function through sediment-hosted aquifers and enrichment of novel symbionts in the deep terrestrial subsurface.</title>
        <authorList>
            <person name="Probst A.J."/>
            <person name="Ladd B."/>
            <person name="Jarett J.K."/>
            <person name="Geller-Mcgrath D.E."/>
            <person name="Sieber C.M.K."/>
            <person name="Emerson J.B."/>
            <person name="Anantharaman K."/>
            <person name="Thomas B.C."/>
            <person name="Malmstrom R."/>
            <person name="Stieglmeier M."/>
            <person name="Klingl A."/>
            <person name="Woyke T."/>
            <person name="Ryan C.M."/>
            <person name="Banfield J.F."/>
        </authorList>
    </citation>
    <scope>NUCLEOTIDE SEQUENCE [LARGE SCALE GENOMIC DNA]</scope>
</reference>
<name>A0A2M8EMB9_UNCKA</name>
<proteinExistence type="predicted"/>
<accession>A0A2M8EMB9</accession>
<dbReference type="SUPFAM" id="SSF49478">
    <property type="entry name" value="Cna protein B-type domain"/>
    <property type="match status" value="1"/>
</dbReference>
<keyword evidence="1" id="KW-0472">Membrane</keyword>
<dbReference type="Pfam" id="PF09136">
    <property type="entry name" value="Glucodextran_B"/>
    <property type="match status" value="1"/>
</dbReference>
<keyword evidence="1" id="KW-1133">Transmembrane helix</keyword>
<dbReference type="Proteomes" id="UP000229756">
    <property type="component" value="Unassembled WGS sequence"/>
</dbReference>
<evidence type="ECO:0000256" key="1">
    <source>
        <dbReference type="SAM" id="Phobius"/>
    </source>
</evidence>
<protein>
    <submittedName>
        <fullName evidence="2">Uncharacterized protein</fullName>
    </submittedName>
</protein>
<evidence type="ECO:0000313" key="2">
    <source>
        <dbReference type="EMBL" id="PJC23883.1"/>
    </source>
</evidence>
<gene>
    <name evidence="2" type="ORF">CO058_01140</name>
</gene>
<comment type="caution">
    <text evidence="2">The sequence shown here is derived from an EMBL/GenBank/DDBJ whole genome shotgun (WGS) entry which is preliminary data.</text>
</comment>
<dbReference type="Gene3D" id="2.60.40.10">
    <property type="entry name" value="Immunoglobulins"/>
    <property type="match status" value="2"/>
</dbReference>
<sequence length="250" mass="27676">MKILKIKNRHKVIKTATSNSSPNQKLIKRMLLTNGISLLIVVGMYFWMVFFISNVGSFWDLFRKKEIFISTDTIAPAPPFLVEIPKATQNDSVDISGKAESGVKVTLYTEGSKSSETTSDSEGTFSFTGVRVGIFPTTIYTTATDESDNESKKSQAYSIVKDATVPELEVITPKNGEEIKSTGHTYKVTGKTEPDVTITVNGQLAIINQNGEFSVSVRLEEGDNSLEIIAKDIAQNETTEKRFVKFRKID</sequence>